<dbReference type="Proteomes" id="UP000178082">
    <property type="component" value="Unassembled WGS sequence"/>
</dbReference>
<name>A0A1F7SKF2_9BACT</name>
<keyword evidence="2" id="KW-0732">Signal</keyword>
<evidence type="ECO:0000313" key="4">
    <source>
        <dbReference type="EMBL" id="OGL53704.1"/>
    </source>
</evidence>
<evidence type="ECO:0000259" key="3">
    <source>
        <dbReference type="SMART" id="SM00646"/>
    </source>
</evidence>
<reference evidence="4 5" key="1">
    <citation type="journal article" date="2016" name="Nat. Commun.">
        <title>Thousands of microbial genomes shed light on interconnected biogeochemical processes in an aquifer system.</title>
        <authorList>
            <person name="Anantharaman K."/>
            <person name="Brown C.T."/>
            <person name="Hug L.A."/>
            <person name="Sharon I."/>
            <person name="Castelle C.J."/>
            <person name="Probst A.J."/>
            <person name="Thomas B.C."/>
            <person name="Singh A."/>
            <person name="Wilkins M.J."/>
            <person name="Karaoz U."/>
            <person name="Brodie E.L."/>
            <person name="Williams K.H."/>
            <person name="Hubbard S.S."/>
            <person name="Banfield J.F."/>
        </authorList>
    </citation>
    <scope>NUCLEOTIDE SEQUENCE [LARGE SCALE GENOMIC DNA]</scope>
</reference>
<gene>
    <name evidence="4" type="ORF">A3G31_03080</name>
</gene>
<protein>
    <recommendedName>
        <fullName evidence="3">MurNAc-LAA domain-containing protein</fullName>
    </recommendedName>
</protein>
<organism evidence="4 5">
    <name type="scientific">Candidatus Schekmanbacteria bacterium RIFCSPLOWO2_12_FULL_38_15</name>
    <dbReference type="NCBI Taxonomy" id="1817883"/>
    <lineage>
        <taxon>Bacteria</taxon>
        <taxon>Candidatus Schekmaniibacteriota</taxon>
    </lineage>
</organism>
<dbReference type="FunFam" id="3.40.630.40:FF:000005">
    <property type="entry name" value="N-acetylmuramoyl-L-alanine amidase (AmiA)"/>
    <property type="match status" value="1"/>
</dbReference>
<dbReference type="InterPro" id="IPR050695">
    <property type="entry name" value="N-acetylmuramoyl_amidase_3"/>
</dbReference>
<dbReference type="SUPFAM" id="SSF53187">
    <property type="entry name" value="Zn-dependent exopeptidases"/>
    <property type="match status" value="1"/>
</dbReference>
<dbReference type="InterPro" id="IPR002508">
    <property type="entry name" value="MurNAc-LAA_cat"/>
</dbReference>
<dbReference type="Pfam" id="PF01520">
    <property type="entry name" value="Amidase_3"/>
    <property type="match status" value="1"/>
</dbReference>
<sequence length="416" mass="46848">MIRFLKPVFLLFFALTTLLSFSPRDVINETFANQSKDNGAYEKENTKNNLVRVINIRKYSGENYTRIAIDLEREAEFKYHRIKSPDRVYVDISGAWLDSKIKNNFISIGDGILKKIRSGYFEPTTVRIVMELESLETFKVFRLKNPDRIVLDFYGSDEAVGKANFDNSEKTRDSHLTLPEQLGLKIKRIVIDAGHGGKDTGAIGRNGLAEKDVVLDVAKRLKKTIEENFHWEVIMTRNSDVFIPLEERTAIANVKKADLFISIHANASRRREAKGIETYFLNLSSSADAMEVAARENAISMKNMSDLQRILNDLLLNTKINESSKLAGIVQKNLVETVNENFSDTKDLGVKQAPFYVLIGAKMPSILVEISFISNPEEETLLGSEKYRTKISEGIFTGVKSYAESLGVVLGMVDGI</sequence>
<feature type="domain" description="MurNAc-LAA" evidence="3">
    <location>
        <begin position="249"/>
        <end position="400"/>
    </location>
</feature>
<dbReference type="GO" id="GO:0009253">
    <property type="term" value="P:peptidoglycan catabolic process"/>
    <property type="evidence" value="ECO:0007669"/>
    <property type="project" value="InterPro"/>
</dbReference>
<dbReference type="GO" id="GO:0008745">
    <property type="term" value="F:N-acetylmuramoyl-L-alanine amidase activity"/>
    <property type="evidence" value="ECO:0007669"/>
    <property type="project" value="InterPro"/>
</dbReference>
<dbReference type="GO" id="GO:0030288">
    <property type="term" value="C:outer membrane-bounded periplasmic space"/>
    <property type="evidence" value="ECO:0007669"/>
    <property type="project" value="TreeGrafter"/>
</dbReference>
<dbReference type="STRING" id="1817883.A3G31_03080"/>
<feature type="chain" id="PRO_5009532413" description="MurNAc-LAA domain-containing protein" evidence="2">
    <location>
        <begin position="23"/>
        <end position="416"/>
    </location>
</feature>
<evidence type="ECO:0000256" key="1">
    <source>
        <dbReference type="ARBA" id="ARBA00022801"/>
    </source>
</evidence>
<dbReference type="Gene3D" id="2.60.40.3500">
    <property type="match status" value="1"/>
</dbReference>
<dbReference type="AlphaFoldDB" id="A0A1F7SKF2"/>
<dbReference type="Pfam" id="PF11741">
    <property type="entry name" value="AMIN"/>
    <property type="match status" value="1"/>
</dbReference>
<evidence type="ECO:0000313" key="5">
    <source>
        <dbReference type="Proteomes" id="UP000178082"/>
    </source>
</evidence>
<evidence type="ECO:0000256" key="2">
    <source>
        <dbReference type="SAM" id="SignalP"/>
    </source>
</evidence>
<dbReference type="EMBL" id="MGDI01000022">
    <property type="protein sequence ID" value="OGL53704.1"/>
    <property type="molecule type" value="Genomic_DNA"/>
</dbReference>
<dbReference type="SMART" id="SM00646">
    <property type="entry name" value="Ami_3"/>
    <property type="match status" value="1"/>
</dbReference>
<keyword evidence="1" id="KW-0378">Hydrolase</keyword>
<accession>A0A1F7SKF2</accession>
<dbReference type="PANTHER" id="PTHR30404:SF0">
    <property type="entry name" value="N-ACETYLMURAMOYL-L-ALANINE AMIDASE AMIC"/>
    <property type="match status" value="1"/>
</dbReference>
<feature type="signal peptide" evidence="2">
    <location>
        <begin position="1"/>
        <end position="22"/>
    </location>
</feature>
<dbReference type="Gene3D" id="3.40.630.40">
    <property type="entry name" value="Zn-dependent exopeptidases"/>
    <property type="match status" value="1"/>
</dbReference>
<dbReference type="PANTHER" id="PTHR30404">
    <property type="entry name" value="N-ACETYLMURAMOYL-L-ALANINE AMIDASE"/>
    <property type="match status" value="1"/>
</dbReference>
<proteinExistence type="predicted"/>
<comment type="caution">
    <text evidence="4">The sequence shown here is derived from an EMBL/GenBank/DDBJ whole genome shotgun (WGS) entry which is preliminary data.</text>
</comment>
<dbReference type="InterPro" id="IPR021731">
    <property type="entry name" value="AMIN_dom"/>
</dbReference>
<dbReference type="CDD" id="cd02696">
    <property type="entry name" value="MurNAc-LAA"/>
    <property type="match status" value="1"/>
</dbReference>